<organism evidence="2 3">
    <name type="scientific">Novosphingobium subterraneum</name>
    <dbReference type="NCBI Taxonomy" id="48936"/>
    <lineage>
        <taxon>Bacteria</taxon>
        <taxon>Pseudomonadati</taxon>
        <taxon>Pseudomonadota</taxon>
        <taxon>Alphaproteobacteria</taxon>
        <taxon>Sphingomonadales</taxon>
        <taxon>Sphingomonadaceae</taxon>
        <taxon>Novosphingobium</taxon>
    </lineage>
</organism>
<dbReference type="Proteomes" id="UP000031338">
    <property type="component" value="Unassembled WGS sequence"/>
</dbReference>
<dbReference type="AlphaFoldDB" id="A0A0B8ZIA0"/>
<reference evidence="2 3" key="1">
    <citation type="submission" date="2014-10" db="EMBL/GenBank/DDBJ databases">
        <title>Draft genome sequence of Novosphingobium subterraneum DSM 12447.</title>
        <authorList>
            <person name="Gan H.M."/>
            <person name="Gan H.Y."/>
            <person name="Savka M.A."/>
        </authorList>
    </citation>
    <scope>NUCLEOTIDE SEQUENCE [LARGE SCALE GENOMIC DNA]</scope>
    <source>
        <strain evidence="2 3">DSM 12447</strain>
    </source>
</reference>
<evidence type="ECO:0000313" key="2">
    <source>
        <dbReference type="EMBL" id="KHS45986.1"/>
    </source>
</evidence>
<feature type="chain" id="PRO_5002144909" evidence="1">
    <location>
        <begin position="38"/>
        <end position="309"/>
    </location>
</feature>
<feature type="signal peptide" evidence="1">
    <location>
        <begin position="1"/>
        <end position="37"/>
    </location>
</feature>
<evidence type="ECO:0000313" key="3">
    <source>
        <dbReference type="Proteomes" id="UP000031338"/>
    </source>
</evidence>
<sequence length="309" mass="33944">MLAMISEAWCKSGKCAWRVFLPLLAVLAAGGTSPTQASTFTEEEVVCPVGGEKFTRMALMSISTWGALPDGMPLGSGRFPVELPQCPSNGLVMYRDFTPEEVARLAPFIASEGYKALRSAGETPRYLAYRTAQFLGDKDLHWWLLEASWEAKNDDPAGERARRYNTEFVEAARLVKPDAGNLEAIAARFRLANGLRELGSFDETEAVRASIVISPKAGGKGTEARENRTAWAGTIADLAGPIARKETSRIPIDMLGVREAAGFCLRKEIAAKFEEPPPPPLTAFEQEYCAGPKLSETIKEQRKWLREED</sequence>
<name>A0A0B8ZIA0_9SPHN</name>
<protein>
    <submittedName>
        <fullName evidence="2">Uncharacterized protein</fullName>
    </submittedName>
</protein>
<dbReference type="PATRIC" id="fig|48936.3.peg.2256"/>
<proteinExistence type="predicted"/>
<evidence type="ECO:0000256" key="1">
    <source>
        <dbReference type="SAM" id="SignalP"/>
    </source>
</evidence>
<comment type="caution">
    <text evidence="2">The sequence shown here is derived from an EMBL/GenBank/DDBJ whole genome shotgun (WGS) entry which is preliminary data.</text>
</comment>
<gene>
    <name evidence="2" type="ORF">NJ75_02247</name>
</gene>
<accession>A0A0B8ZIA0</accession>
<keyword evidence="1" id="KW-0732">Signal</keyword>
<dbReference type="EMBL" id="JRVC01000010">
    <property type="protein sequence ID" value="KHS45986.1"/>
    <property type="molecule type" value="Genomic_DNA"/>
</dbReference>
<keyword evidence="3" id="KW-1185">Reference proteome</keyword>